<comment type="similarity">
    <text evidence="17">Belongs to the NnrD/CARKD family.</text>
</comment>
<evidence type="ECO:0000256" key="11">
    <source>
        <dbReference type="ARBA" id="ARBA00023235"/>
    </source>
</evidence>
<keyword evidence="13" id="KW-0511">Multifunctional enzyme</keyword>
<comment type="function">
    <text evidence="18">Catalyzes the epimerization of the S- and R-forms of NAD(P)HX, a damaged form of NAD(P)H that is a result of enzymatic or heat-dependent hydration. This is a prerequisite for the S-specific NAD(P)H-hydrate dehydratase to allow the repair of both epimers of NAD(P)HX.</text>
</comment>
<dbReference type="PROSITE" id="PS51385">
    <property type="entry name" value="YJEF_N"/>
    <property type="match status" value="1"/>
</dbReference>
<dbReference type="GO" id="GO:0052856">
    <property type="term" value="F:NAD(P)HX epimerase activity"/>
    <property type="evidence" value="ECO:0007669"/>
    <property type="project" value="UniProtKB-UniRule"/>
</dbReference>
<comment type="similarity">
    <text evidence="4 19">In the C-terminal section; belongs to the NnrD/CARKD family.</text>
</comment>
<dbReference type="InterPro" id="IPR004443">
    <property type="entry name" value="YjeF_N_dom"/>
</dbReference>
<dbReference type="InterPro" id="IPR029056">
    <property type="entry name" value="Ribokinase-like"/>
</dbReference>
<dbReference type="PANTHER" id="PTHR12592:SF0">
    <property type="entry name" value="ATP-DEPENDENT (S)-NAD(P)H-HYDRATE DEHYDRATASE"/>
    <property type="match status" value="1"/>
</dbReference>
<evidence type="ECO:0000259" key="21">
    <source>
        <dbReference type="PROSITE" id="PS51385"/>
    </source>
</evidence>
<dbReference type="KEGG" id="hda:BB347_08030"/>
<comment type="cofactor">
    <cofactor evidence="17">
        <name>Mg(2+)</name>
        <dbReference type="ChEBI" id="CHEBI:18420"/>
    </cofactor>
</comment>
<dbReference type="PROSITE" id="PS01050">
    <property type="entry name" value="YJEF_C_2"/>
    <property type="match status" value="1"/>
</dbReference>
<comment type="cofactor">
    <cofactor evidence="18 19">
        <name>K(+)</name>
        <dbReference type="ChEBI" id="CHEBI:29103"/>
    </cofactor>
    <text evidence="18 19">Binds 1 potassium ion per subunit.</text>
</comment>
<feature type="binding site" evidence="17">
    <location>
        <position position="306"/>
    </location>
    <ligand>
        <name>(6S)-NADPHX</name>
        <dbReference type="ChEBI" id="CHEBI:64076"/>
    </ligand>
</feature>
<evidence type="ECO:0000256" key="1">
    <source>
        <dbReference type="ARBA" id="ARBA00000013"/>
    </source>
</evidence>
<accession>A0A1N7BRL5</accession>
<comment type="similarity">
    <text evidence="3 19">In the N-terminal section; belongs to the NnrE/AIBP family.</text>
</comment>
<feature type="domain" description="YjeF N-terminal" evidence="21">
    <location>
        <begin position="7"/>
        <end position="205"/>
    </location>
</feature>
<comment type="similarity">
    <text evidence="18">Belongs to the NnrE/AIBP family.</text>
</comment>
<keyword evidence="8 17" id="KW-0521">NADP</keyword>
<evidence type="ECO:0000256" key="8">
    <source>
        <dbReference type="ARBA" id="ARBA00022857"/>
    </source>
</evidence>
<dbReference type="Pfam" id="PF03853">
    <property type="entry name" value="YjeF_N"/>
    <property type="match status" value="1"/>
</dbReference>
<dbReference type="GO" id="GO:0110051">
    <property type="term" value="P:metabolite repair"/>
    <property type="evidence" value="ECO:0007669"/>
    <property type="project" value="TreeGrafter"/>
</dbReference>
<evidence type="ECO:0000256" key="2">
    <source>
        <dbReference type="ARBA" id="ARBA00000909"/>
    </source>
</evidence>
<feature type="binding site" evidence="17">
    <location>
        <position position="416"/>
    </location>
    <ligand>
        <name>AMP</name>
        <dbReference type="ChEBI" id="CHEBI:456215"/>
    </ligand>
</feature>
<evidence type="ECO:0000256" key="13">
    <source>
        <dbReference type="ARBA" id="ARBA00023268"/>
    </source>
</evidence>
<dbReference type="HAMAP" id="MF_01965">
    <property type="entry name" value="NADHX_dehydratase"/>
    <property type="match status" value="1"/>
</dbReference>
<evidence type="ECO:0000256" key="3">
    <source>
        <dbReference type="ARBA" id="ARBA00006001"/>
    </source>
</evidence>
<feature type="binding site" evidence="18">
    <location>
        <position position="156"/>
    </location>
    <ligand>
        <name>K(+)</name>
        <dbReference type="ChEBI" id="CHEBI:29103"/>
    </ligand>
</feature>
<dbReference type="CDD" id="cd01171">
    <property type="entry name" value="YXKO-related"/>
    <property type="match status" value="1"/>
</dbReference>
<dbReference type="InterPro" id="IPR017953">
    <property type="entry name" value="Carbohydrate_kinase_pred_CS"/>
</dbReference>
<dbReference type="GO" id="GO:0046496">
    <property type="term" value="P:nicotinamide nucleotide metabolic process"/>
    <property type="evidence" value="ECO:0007669"/>
    <property type="project" value="UniProtKB-UniRule"/>
</dbReference>
<dbReference type="Gene3D" id="3.40.1190.20">
    <property type="match status" value="1"/>
</dbReference>
<keyword evidence="9 18" id="KW-0630">Potassium</keyword>
<feature type="binding site" evidence="18">
    <location>
        <begin position="124"/>
        <end position="130"/>
    </location>
    <ligand>
        <name>(6S)-NADPHX</name>
        <dbReference type="ChEBI" id="CHEBI:64076"/>
    </ligand>
</feature>
<keyword evidence="11 18" id="KW-0413">Isomerase</keyword>
<dbReference type="AlphaFoldDB" id="A0A1N7BRL5"/>
<evidence type="ECO:0000256" key="16">
    <source>
        <dbReference type="ARBA" id="ARBA00049209"/>
    </source>
</evidence>
<feature type="binding site" evidence="17">
    <location>
        <position position="235"/>
    </location>
    <ligand>
        <name>(6S)-NADPHX</name>
        <dbReference type="ChEBI" id="CHEBI:64076"/>
    </ligand>
</feature>
<evidence type="ECO:0000313" key="25">
    <source>
        <dbReference type="Proteomes" id="UP000187321"/>
    </source>
</evidence>
<dbReference type="EC" id="4.2.1.136" evidence="19"/>
<feature type="binding site" evidence="18">
    <location>
        <position position="153"/>
    </location>
    <ligand>
        <name>(6S)-NADPHX</name>
        <dbReference type="ChEBI" id="CHEBI:64076"/>
    </ligand>
</feature>
<dbReference type="GO" id="GO:0005524">
    <property type="term" value="F:ATP binding"/>
    <property type="evidence" value="ECO:0007669"/>
    <property type="project" value="UniProtKB-UniRule"/>
</dbReference>
<organism evidence="23 24">
    <name type="scientific">Natronorubrum daqingense</name>
    <dbReference type="NCBI Taxonomy" id="588898"/>
    <lineage>
        <taxon>Archaea</taxon>
        <taxon>Methanobacteriati</taxon>
        <taxon>Methanobacteriota</taxon>
        <taxon>Stenosarchaea group</taxon>
        <taxon>Halobacteria</taxon>
        <taxon>Halobacteriales</taxon>
        <taxon>Natrialbaceae</taxon>
        <taxon>Natronorubrum</taxon>
    </lineage>
</organism>
<proteinExistence type="inferred from homology"/>
<dbReference type="InterPro" id="IPR000631">
    <property type="entry name" value="CARKD"/>
</dbReference>
<dbReference type="PANTHER" id="PTHR12592">
    <property type="entry name" value="ATP-DEPENDENT (S)-NAD(P)H-HYDRATE DEHYDRATASE FAMILY MEMBER"/>
    <property type="match status" value="1"/>
</dbReference>
<reference evidence="23 24" key="2">
    <citation type="submission" date="2017-01" db="EMBL/GenBank/DDBJ databases">
        <authorList>
            <person name="Mah S.A."/>
            <person name="Swanson W.J."/>
            <person name="Moy G.W."/>
            <person name="Vacquier V.D."/>
        </authorList>
    </citation>
    <scope>NUCLEOTIDE SEQUENCE [LARGE SCALE GENOMIC DNA]</scope>
    <source>
        <strain evidence="23 24">CGMCC 1.8909</strain>
    </source>
</reference>
<evidence type="ECO:0000256" key="5">
    <source>
        <dbReference type="ARBA" id="ARBA00022723"/>
    </source>
</evidence>
<dbReference type="GO" id="GO:0052855">
    <property type="term" value="F:ADP-dependent NAD(P)H-hydrate dehydratase activity"/>
    <property type="evidence" value="ECO:0007669"/>
    <property type="project" value="UniProtKB-UniRule"/>
</dbReference>
<dbReference type="Pfam" id="PF01256">
    <property type="entry name" value="Carb_kinase"/>
    <property type="match status" value="1"/>
</dbReference>
<dbReference type="Proteomes" id="UP000185687">
    <property type="component" value="Unassembled WGS sequence"/>
</dbReference>
<comment type="catalytic activity">
    <reaction evidence="16 17 19">
        <text>(6S)-NADPHX + ADP = AMP + phosphate + NADPH + H(+)</text>
        <dbReference type="Rhea" id="RHEA:32235"/>
        <dbReference type="ChEBI" id="CHEBI:15378"/>
        <dbReference type="ChEBI" id="CHEBI:43474"/>
        <dbReference type="ChEBI" id="CHEBI:57783"/>
        <dbReference type="ChEBI" id="CHEBI:64076"/>
        <dbReference type="ChEBI" id="CHEBI:456215"/>
        <dbReference type="ChEBI" id="CHEBI:456216"/>
        <dbReference type="EC" id="4.2.1.136"/>
    </reaction>
</comment>
<feature type="binding site" evidence="18">
    <location>
        <begin position="54"/>
        <end position="58"/>
    </location>
    <ligand>
        <name>(6S)-NADPHX</name>
        <dbReference type="ChEBI" id="CHEBI:64076"/>
    </ligand>
</feature>
<evidence type="ECO:0000256" key="18">
    <source>
        <dbReference type="HAMAP-Rule" id="MF_01966"/>
    </source>
</evidence>
<dbReference type="SUPFAM" id="SSF64153">
    <property type="entry name" value="YjeF N-terminal domain-like"/>
    <property type="match status" value="1"/>
</dbReference>
<dbReference type="InterPro" id="IPR036652">
    <property type="entry name" value="YjeF_N_dom_sf"/>
</dbReference>
<reference evidence="22 25" key="1">
    <citation type="submission" date="2017-01" db="EMBL/GenBank/DDBJ databases">
        <title>Complete genome sequence of Haloterrigena daqingensis type strain (JX313T).</title>
        <authorList>
            <person name="Shuang W."/>
        </authorList>
    </citation>
    <scope>NUCLEOTIDE SEQUENCE [LARGE SCALE GENOMIC DNA]</scope>
    <source>
        <strain evidence="22 25">JX313</strain>
    </source>
</reference>
<dbReference type="Gene3D" id="3.40.50.10260">
    <property type="entry name" value="YjeF N-terminal domain"/>
    <property type="match status" value="1"/>
</dbReference>
<evidence type="ECO:0000256" key="7">
    <source>
        <dbReference type="ARBA" id="ARBA00022840"/>
    </source>
</evidence>
<keyword evidence="12 17" id="KW-0456">Lyase</keyword>
<evidence type="ECO:0000256" key="10">
    <source>
        <dbReference type="ARBA" id="ARBA00023027"/>
    </source>
</evidence>
<comment type="function">
    <text evidence="14 19">Bifunctional enzyme that catalyzes the epimerization of the S- and R-forms of NAD(P)HX and the dehydration of the S-form of NAD(P)HX at the expense of ADP, which is converted to AMP. This allows the repair of both epimers of NAD(P)HX, a damaged form of NAD(P)H that is a result of enzymatic or heat-dependent hydration.</text>
</comment>
<keyword evidence="10 17" id="KW-0520">NAD</keyword>
<feature type="domain" description="YjeF C-terminal" evidence="20">
    <location>
        <begin position="226"/>
        <end position="474"/>
    </location>
</feature>
<dbReference type="OrthoDB" id="15148at2157"/>
<dbReference type="RefSeq" id="WP_076580367.1">
    <property type="nucleotide sequence ID" value="NZ_CP019327.1"/>
</dbReference>
<dbReference type="GO" id="GO:0046872">
    <property type="term" value="F:metal ion binding"/>
    <property type="evidence" value="ECO:0007669"/>
    <property type="project" value="UniProtKB-UniRule"/>
</dbReference>
<protein>
    <recommendedName>
        <fullName evidence="19">Bifunctional NAD(P)H-hydrate repair enzyme</fullName>
    </recommendedName>
    <alternativeName>
        <fullName evidence="19">Nicotinamide nucleotide repair protein</fullName>
    </alternativeName>
    <domain>
        <recommendedName>
            <fullName evidence="19">ADP-dependent (S)-NAD(P)H-hydrate dehydratase</fullName>
            <ecNumber evidence="19">4.2.1.136</ecNumber>
        </recommendedName>
        <alternativeName>
            <fullName evidence="19">ADP-dependent NAD(P)HX dehydratase</fullName>
        </alternativeName>
    </domain>
    <domain>
        <recommendedName>
            <fullName evidence="19">NAD(P)H-hydrate epimerase</fullName>
            <ecNumber evidence="19">5.1.99.6</ecNumber>
        </recommendedName>
    </domain>
</protein>
<evidence type="ECO:0000313" key="23">
    <source>
        <dbReference type="EMBL" id="SIR53916.1"/>
    </source>
</evidence>
<comment type="subunit">
    <text evidence="17">Homotetramer.</text>
</comment>
<evidence type="ECO:0000256" key="15">
    <source>
        <dbReference type="ARBA" id="ARBA00048238"/>
    </source>
</evidence>
<keyword evidence="6 17" id="KW-0547">Nucleotide-binding</keyword>
<comment type="caution">
    <text evidence="17">Lacks conserved residue(s) required for the propagation of feature annotation.</text>
</comment>
<comment type="catalytic activity">
    <reaction evidence="2 18 19">
        <text>(6R)-NADPHX = (6S)-NADPHX</text>
        <dbReference type="Rhea" id="RHEA:32227"/>
        <dbReference type="ChEBI" id="CHEBI:64076"/>
        <dbReference type="ChEBI" id="CHEBI:64077"/>
        <dbReference type="EC" id="5.1.99.6"/>
    </reaction>
</comment>
<keyword evidence="7 17" id="KW-0067">ATP-binding</keyword>
<evidence type="ECO:0000256" key="17">
    <source>
        <dbReference type="HAMAP-Rule" id="MF_01965"/>
    </source>
</evidence>
<dbReference type="NCBIfam" id="TIGR00196">
    <property type="entry name" value="yjeF_cterm"/>
    <property type="match status" value="1"/>
</dbReference>
<dbReference type="SUPFAM" id="SSF53613">
    <property type="entry name" value="Ribokinase-like"/>
    <property type="match status" value="1"/>
</dbReference>
<comment type="function">
    <text evidence="17">Catalyzes the dehydration of the S-form of NAD(P)HX at the expense of ADP, which is converted to AMP. Together with NAD(P)HX epimerase, which catalyzes the epimerization of the S- and R-forms, the enzyme allows the repair of both epimers of NAD(P)HX, a damaged form of NAD(P)H that is a result of enzymatic or heat-dependent hydration.</text>
</comment>
<feature type="binding site" evidence="18">
    <location>
        <position position="55"/>
    </location>
    <ligand>
        <name>K(+)</name>
        <dbReference type="ChEBI" id="CHEBI:29103"/>
    </ligand>
</feature>
<evidence type="ECO:0000256" key="9">
    <source>
        <dbReference type="ARBA" id="ARBA00022958"/>
    </source>
</evidence>
<gene>
    <name evidence="18" type="primary">nnrE</name>
    <name evidence="17" type="synonym">nnrD</name>
    <name evidence="22" type="ORF">BB347_08030</name>
    <name evidence="23" type="ORF">SAMN05421809_1321</name>
</gene>
<dbReference type="Proteomes" id="UP000187321">
    <property type="component" value="Chromosome"/>
</dbReference>
<sequence>MITGERMAVVDENAAALSVSQKQLMESSGHALARTIREVADAGSGVAIVAGRGNNGGDAFVAARFLEDYDLTISLLGRAERIGTDIARENWDALRRADFDTREVTDSSDFDLPDCDVVVDAMLGTGISGDLREPAATAAVAINDANATVVSVDVPSGFDANDGEHADNGVEADHVVTFHDTKPGLADLASDVTVADIGIPAAAERFVGPGDVDLARPDGREGRPYIIGGGPYTGAPALAAQAALRGGGELAFVAAPDAVAGEIQGYSEDLIVQPYESDDDVLTPETAEELLETAHQYDNVVVLGPGLGTADETLEAARQFLESFEGRVVVDADALRVVPDLETDATLVCTPNRRELAGMGGPDVDDLAAAADEVEDFAAELGHLVLAKGATDVITDGERTRISRSGTAGMKVGGTGDTLAGIVAALMSHADPLEAAAAAAHVNGLAGERLAETEAFGFLASDMLKEIPAALWNETDE</sequence>
<keyword evidence="5 18" id="KW-0479">Metal-binding</keyword>
<evidence type="ECO:0000259" key="20">
    <source>
        <dbReference type="PROSITE" id="PS51383"/>
    </source>
</evidence>
<evidence type="ECO:0000256" key="19">
    <source>
        <dbReference type="PIRNR" id="PIRNR017184"/>
    </source>
</evidence>
<evidence type="ECO:0000313" key="22">
    <source>
        <dbReference type="EMBL" id="APX96569.1"/>
    </source>
</evidence>
<evidence type="ECO:0000256" key="12">
    <source>
        <dbReference type="ARBA" id="ARBA00023239"/>
    </source>
</evidence>
<dbReference type="HAMAP" id="MF_01966">
    <property type="entry name" value="NADHX_epimerase"/>
    <property type="match status" value="1"/>
</dbReference>
<comment type="catalytic activity">
    <reaction evidence="1 18 19">
        <text>(6R)-NADHX = (6S)-NADHX</text>
        <dbReference type="Rhea" id="RHEA:32215"/>
        <dbReference type="ChEBI" id="CHEBI:64074"/>
        <dbReference type="ChEBI" id="CHEBI:64075"/>
        <dbReference type="EC" id="5.1.99.6"/>
    </reaction>
</comment>
<dbReference type="NCBIfam" id="TIGR00197">
    <property type="entry name" value="yjeF_nterm"/>
    <property type="match status" value="1"/>
</dbReference>
<comment type="catalytic activity">
    <reaction evidence="15 17 19">
        <text>(6S)-NADHX + ADP = AMP + phosphate + NADH + H(+)</text>
        <dbReference type="Rhea" id="RHEA:32223"/>
        <dbReference type="ChEBI" id="CHEBI:15378"/>
        <dbReference type="ChEBI" id="CHEBI:43474"/>
        <dbReference type="ChEBI" id="CHEBI:57945"/>
        <dbReference type="ChEBI" id="CHEBI:64074"/>
        <dbReference type="ChEBI" id="CHEBI:456215"/>
        <dbReference type="ChEBI" id="CHEBI:456216"/>
        <dbReference type="EC" id="4.2.1.136"/>
    </reaction>
</comment>
<feature type="binding site" evidence="17">
    <location>
        <position position="417"/>
    </location>
    <ligand>
        <name>(6S)-NADPHX</name>
        <dbReference type="ChEBI" id="CHEBI:64076"/>
    </ligand>
</feature>
<evidence type="ECO:0000256" key="14">
    <source>
        <dbReference type="ARBA" id="ARBA00025153"/>
    </source>
</evidence>
<dbReference type="PIRSF" id="PIRSF017184">
    <property type="entry name" value="Nnr"/>
    <property type="match status" value="1"/>
</dbReference>
<dbReference type="EMBL" id="FTNP01000002">
    <property type="protein sequence ID" value="SIR53916.1"/>
    <property type="molecule type" value="Genomic_DNA"/>
</dbReference>
<dbReference type="InterPro" id="IPR030677">
    <property type="entry name" value="Nnr"/>
</dbReference>
<dbReference type="PROSITE" id="PS51383">
    <property type="entry name" value="YJEF_C_3"/>
    <property type="match status" value="1"/>
</dbReference>
<dbReference type="GeneID" id="30955883"/>
<keyword evidence="24" id="KW-1185">Reference proteome</keyword>
<dbReference type="STRING" id="588898.BB347_08030"/>
<evidence type="ECO:0000256" key="4">
    <source>
        <dbReference type="ARBA" id="ARBA00009524"/>
    </source>
</evidence>
<dbReference type="EMBL" id="CP019327">
    <property type="protein sequence ID" value="APX96569.1"/>
    <property type="molecule type" value="Genomic_DNA"/>
</dbReference>
<dbReference type="EC" id="5.1.99.6" evidence="19"/>
<evidence type="ECO:0000313" key="24">
    <source>
        <dbReference type="Proteomes" id="UP000185687"/>
    </source>
</evidence>
<feature type="binding site" evidence="18">
    <location>
        <position position="120"/>
    </location>
    <ligand>
        <name>K(+)</name>
        <dbReference type="ChEBI" id="CHEBI:29103"/>
    </ligand>
</feature>
<name>A0A1N7BRL5_9EURY</name>
<evidence type="ECO:0000256" key="6">
    <source>
        <dbReference type="ARBA" id="ARBA00022741"/>
    </source>
</evidence>